<protein>
    <submittedName>
        <fullName evidence="2">4045_t:CDS:1</fullName>
    </submittedName>
</protein>
<accession>A0A9N8Z3L6</accession>
<dbReference type="Proteomes" id="UP000789739">
    <property type="component" value="Unassembled WGS sequence"/>
</dbReference>
<dbReference type="AlphaFoldDB" id="A0A9N8Z3L6"/>
<evidence type="ECO:0000256" key="1">
    <source>
        <dbReference type="SAM" id="MobiDB-lite"/>
    </source>
</evidence>
<dbReference type="OrthoDB" id="10562604at2759"/>
<feature type="region of interest" description="Disordered" evidence="1">
    <location>
        <begin position="121"/>
        <end position="150"/>
    </location>
</feature>
<gene>
    <name evidence="2" type="ORF">PBRASI_LOCUS854</name>
</gene>
<dbReference type="EMBL" id="CAJVPI010000048">
    <property type="protein sequence ID" value="CAG8466438.1"/>
    <property type="molecule type" value="Genomic_DNA"/>
</dbReference>
<evidence type="ECO:0000313" key="3">
    <source>
        <dbReference type="Proteomes" id="UP000789739"/>
    </source>
</evidence>
<name>A0A9N8Z3L6_9GLOM</name>
<comment type="caution">
    <text evidence="2">The sequence shown here is derived from an EMBL/GenBank/DDBJ whole genome shotgun (WGS) entry which is preliminary data.</text>
</comment>
<reference evidence="2" key="1">
    <citation type="submission" date="2021-06" db="EMBL/GenBank/DDBJ databases">
        <authorList>
            <person name="Kallberg Y."/>
            <person name="Tangrot J."/>
            <person name="Rosling A."/>
        </authorList>
    </citation>
    <scope>NUCLEOTIDE SEQUENCE</scope>
    <source>
        <strain evidence="2">BR232B</strain>
    </source>
</reference>
<keyword evidence="3" id="KW-1185">Reference proteome</keyword>
<feature type="region of interest" description="Disordered" evidence="1">
    <location>
        <begin position="228"/>
        <end position="282"/>
    </location>
</feature>
<proteinExistence type="predicted"/>
<sequence>MPLGTITKEEAAKLPWICMGFNMDIEHSPFQERQVGDKTEPIKGYERLVKNTESAKEGGEETKLLITGKQEEDVRKINEKFINRKTPANNVKTLAQLVGKLKGTVVRLGPDALELITELTPDQKEPVKNETPETKKNTDDNVKPNDLNDLGITPEEYEALKTAYTDPAMIANILKKLASHNPTKMAEMLDKMFDTIHEKSAEAMYNQMVDHNPVFTEQEKEELKKVYKEAKTKEQKKKLWEEITSNREAEKARQKREKEAKENEQKPSEQRQPDPRDKIVEE</sequence>
<organism evidence="2 3">
    <name type="scientific">Paraglomus brasilianum</name>
    <dbReference type="NCBI Taxonomy" id="144538"/>
    <lineage>
        <taxon>Eukaryota</taxon>
        <taxon>Fungi</taxon>
        <taxon>Fungi incertae sedis</taxon>
        <taxon>Mucoromycota</taxon>
        <taxon>Glomeromycotina</taxon>
        <taxon>Glomeromycetes</taxon>
        <taxon>Paraglomerales</taxon>
        <taxon>Paraglomeraceae</taxon>
        <taxon>Paraglomus</taxon>
    </lineage>
</organism>
<evidence type="ECO:0000313" key="2">
    <source>
        <dbReference type="EMBL" id="CAG8466438.1"/>
    </source>
</evidence>
<feature type="compositionally biased region" description="Basic and acidic residues" evidence="1">
    <location>
        <begin position="121"/>
        <end position="143"/>
    </location>
</feature>